<sequence>MGFQSLPFPKFPIFFIVLFSLLLSFNTSKSQNLLRGGSSLSVEDASDVLSSPDKTFTCGFYGLGQNAYWFSIWFTNSKERTVVWMANRDRPVNGQGSKVTLRQNGAMVLTDVDDSVIWMTNTTSTGAYRAELLDTGNLVLTNADGKILWQSFDYPTDTLLPNQIFTKSTQLISRLGKGNYASGYFICYFDNDNVLRLMYDGPDISSVYWPNPDYDVWQNGRTSYNSSRIAFLDETGSFLSSDKWQFRAFDMGFGIKRRLTMDYDGNLRLYSLNNLTGSWMISWQAIMEQCKVHGICGRNGICVSTPEPKCSCPPGYEVTEPDNWNKGCKPKFNRTCSNSQQLKFIEVQKVDFYGFDLHYSKATSMESCKKLCLDDCQCEAFSYRLNGEGLCYTKSALFNGYHSATFPGSIYLKFPVSVEASEPDRLNGSNPVCQESIIMMGSPSMYDTTGKRVRWIYMYWFALAIGAIEVIFLLLVAWAQAWSQGLPSLSGGSSLAVAKENDFLASPKGTFSGGFYEVGTNAYCFAIWFTNSVNKTVVWMANRDKPVNGRYSRLTLHGNGNLVLTDEDESVVWSTDTLTSAGVEARLLETGNLVLVNQTKGIIWESFEFPTDTLLPSQPFTKSPTLVSMRSRGTYLSGVYNMKFDDNNVLNLIFNGPLLSSVYWPSTKVTVFESGRTPYNSTRKAILNDFGHFESSDNFVFKAADYGVGPKRRLTLDYDGILRLYSLDDSTGLWNISWIPVDLYNCHVHGLCGENGICVYSPQSTCICPDGFNRNDPSDWSRGCSPSFNLTCDPTNLDFMLLNKTDFYGNDLVTYASHISFEECRNRCLSDCTCKGFGYSTDGQGSCYPKRILRNGFRVTSKAQNMHIKILRGTVTSSLELRKVGTNDLNCSNETPFLGGNDAEGGKTSKNSYIKYLIAFVSAFAVIEIICIGLAWWYVFRKHIHEELANMGYTVLAMGFKRFTYAELERATKNFKQEIGTGGFGTVYKGALEDERVIAVKRLGGVLQGDAEFWAEVTIIGKINHRNLVKLWGFCAENEHKLVVYEYVENGSLDKILFSDSASKLDWNQRYNVAVGTARGLSYLHEECLEWVLHCDVKPQNILLDDHLEPKVADFGLSKLFKDRHDTRFSKVRGTRGYLAPEWMMNQIIDAKADVYSYGVVLLELLSGKTAPGFQSATPHDECNNLVQWATKQHMTPEGLRKVIDPRLKNESYEEKIDRMIEVALLCVAEDRHSRPPMSKVVELLTAYDESNPDEKRND</sequence>
<reference evidence="2" key="1">
    <citation type="journal article" date="2023" name="G3 (Bethesda)">
        <title>Genome assembly and association tests identify interacting loci associated with vigor, precocity, and sex in interspecific pistachio rootstocks.</title>
        <authorList>
            <person name="Palmer W."/>
            <person name="Jacygrad E."/>
            <person name="Sagayaradj S."/>
            <person name="Cavanaugh K."/>
            <person name="Han R."/>
            <person name="Bertier L."/>
            <person name="Beede B."/>
            <person name="Kafkas S."/>
            <person name="Golino D."/>
            <person name="Preece J."/>
            <person name="Michelmore R."/>
        </authorList>
    </citation>
    <scope>NUCLEOTIDE SEQUENCE [LARGE SCALE GENOMIC DNA]</scope>
</reference>
<comment type="caution">
    <text evidence="1">The sequence shown here is derived from an EMBL/GenBank/DDBJ whole genome shotgun (WGS) entry which is preliminary data.</text>
</comment>
<gene>
    <name evidence="1" type="ORF">Patl1_31785</name>
</gene>
<dbReference type="Proteomes" id="UP001164250">
    <property type="component" value="Chromosome 9"/>
</dbReference>
<dbReference type="EMBL" id="CM047905">
    <property type="protein sequence ID" value="KAJ0088671.1"/>
    <property type="molecule type" value="Genomic_DNA"/>
</dbReference>
<evidence type="ECO:0000313" key="1">
    <source>
        <dbReference type="EMBL" id="KAJ0088671.1"/>
    </source>
</evidence>
<name>A0ACC1APR1_9ROSI</name>
<organism evidence="1 2">
    <name type="scientific">Pistacia atlantica</name>
    <dbReference type="NCBI Taxonomy" id="434234"/>
    <lineage>
        <taxon>Eukaryota</taxon>
        <taxon>Viridiplantae</taxon>
        <taxon>Streptophyta</taxon>
        <taxon>Embryophyta</taxon>
        <taxon>Tracheophyta</taxon>
        <taxon>Spermatophyta</taxon>
        <taxon>Magnoliopsida</taxon>
        <taxon>eudicotyledons</taxon>
        <taxon>Gunneridae</taxon>
        <taxon>Pentapetalae</taxon>
        <taxon>rosids</taxon>
        <taxon>malvids</taxon>
        <taxon>Sapindales</taxon>
        <taxon>Anacardiaceae</taxon>
        <taxon>Pistacia</taxon>
    </lineage>
</organism>
<accession>A0ACC1APR1</accession>
<evidence type="ECO:0000313" key="2">
    <source>
        <dbReference type="Proteomes" id="UP001164250"/>
    </source>
</evidence>
<protein>
    <submittedName>
        <fullName evidence="1">Uncharacterized protein</fullName>
    </submittedName>
</protein>
<keyword evidence="2" id="KW-1185">Reference proteome</keyword>
<proteinExistence type="predicted"/>